<gene>
    <name evidence="1" type="ORF">EVG15_07110</name>
</gene>
<dbReference type="Proteomes" id="UP000319296">
    <property type="component" value="Unassembled WGS sequence"/>
</dbReference>
<dbReference type="AlphaFoldDB" id="A0A519BLV5"/>
<accession>A0A519BLV5</accession>
<dbReference type="EMBL" id="SGBB01000012">
    <property type="protein sequence ID" value="RZD18219.1"/>
    <property type="molecule type" value="Genomic_DNA"/>
</dbReference>
<name>A0A519BLV5_9DELT</name>
<evidence type="ECO:0000313" key="2">
    <source>
        <dbReference type="Proteomes" id="UP000319296"/>
    </source>
</evidence>
<sequence>MNNDAYNNLEKKGFSGLLEILENKKIDVKPLIFMICVFRIESHIRKESSYRGVGIYLSGYIKNLKTIFELTKKITSHKNNALIESDIKKIEALKDDNLNIVWGYKIKRGFFDTTKAGNDKNYEKCYKIIEMCFNDDWDKWMSKEIFIRTCRINGDYAIRLNKVRNLIKSGEFKDFLSGFFKRIPIINSIILDDLIRQQIREFDGSEELLEFLFESWGSGISRLVQQYYYKNKNISKESKEKLDIVDFKPVNDKISIYKNYIKSLNENSAFPALIKKLENICNDNFTIEKYPKDIIITSGRNKGRPQETSDDIKIIKLIKTILKEKASLEIISHIISFLGFEGWIRPSYNKESKQWKSLLPKNIYNDNYYLRLKAVNTIDDLKDYNLGRFTYYDILEFYKKEFKWDYDSDIPLSAFCIACNACKNKNYIGCLKNMNCALYSRYAMSLELNPAVKLKFLF</sequence>
<comment type="caution">
    <text evidence="1">The sequence shown here is derived from an EMBL/GenBank/DDBJ whole genome shotgun (WGS) entry which is preliminary data.</text>
</comment>
<organism evidence="1 2">
    <name type="scientific">Candidatus Acididesulfobacter diazotrophicus</name>
    <dbReference type="NCBI Taxonomy" id="2597226"/>
    <lineage>
        <taxon>Bacteria</taxon>
        <taxon>Deltaproteobacteria</taxon>
        <taxon>Candidatus Acidulodesulfobacterales</taxon>
        <taxon>Candidatus Acididesulfobacter</taxon>
    </lineage>
</organism>
<evidence type="ECO:0000313" key="1">
    <source>
        <dbReference type="EMBL" id="RZD18219.1"/>
    </source>
</evidence>
<protein>
    <submittedName>
        <fullName evidence="1">Uncharacterized protein</fullName>
    </submittedName>
</protein>
<reference evidence="1 2" key="1">
    <citation type="journal article" date="2019" name="ISME J.">
        <title>Insights into ecological role of a new deltaproteobacterial order Candidatus Acidulodesulfobacterales by metagenomics and metatranscriptomics.</title>
        <authorList>
            <person name="Tan S."/>
            <person name="Liu J."/>
            <person name="Fang Y."/>
            <person name="Hedlund B.P."/>
            <person name="Lian Z.H."/>
            <person name="Huang L.Y."/>
            <person name="Li J.T."/>
            <person name="Huang L.N."/>
            <person name="Li W.J."/>
            <person name="Jiang H.C."/>
            <person name="Dong H.L."/>
            <person name="Shu W.S."/>
        </authorList>
    </citation>
    <scope>NUCLEOTIDE SEQUENCE [LARGE SCALE GENOMIC DNA]</scope>
    <source>
        <strain evidence="1">AP1</strain>
    </source>
</reference>
<proteinExistence type="predicted"/>